<evidence type="ECO:0000313" key="2">
    <source>
        <dbReference type="EMBL" id="QCE15851.1"/>
    </source>
</evidence>
<organism evidence="2 3">
    <name type="scientific">Vigna unguiculata</name>
    <name type="common">Cowpea</name>
    <dbReference type="NCBI Taxonomy" id="3917"/>
    <lineage>
        <taxon>Eukaryota</taxon>
        <taxon>Viridiplantae</taxon>
        <taxon>Streptophyta</taxon>
        <taxon>Embryophyta</taxon>
        <taxon>Tracheophyta</taxon>
        <taxon>Spermatophyta</taxon>
        <taxon>Magnoliopsida</taxon>
        <taxon>eudicotyledons</taxon>
        <taxon>Gunneridae</taxon>
        <taxon>Pentapetalae</taxon>
        <taxon>rosids</taxon>
        <taxon>fabids</taxon>
        <taxon>Fabales</taxon>
        <taxon>Fabaceae</taxon>
        <taxon>Papilionoideae</taxon>
        <taxon>50 kb inversion clade</taxon>
        <taxon>NPAAA clade</taxon>
        <taxon>indigoferoid/millettioid clade</taxon>
        <taxon>Phaseoleae</taxon>
        <taxon>Vigna</taxon>
    </lineage>
</organism>
<dbReference type="EMBL" id="CP039355">
    <property type="protein sequence ID" value="QCE15851.1"/>
    <property type="molecule type" value="Genomic_DNA"/>
</dbReference>
<feature type="domain" description="FAF" evidence="1">
    <location>
        <begin position="150"/>
        <end position="208"/>
    </location>
</feature>
<evidence type="ECO:0000259" key="1">
    <source>
        <dbReference type="Pfam" id="PF11250"/>
    </source>
</evidence>
<dbReference type="Proteomes" id="UP000501690">
    <property type="component" value="Linkage Group LG11"/>
</dbReference>
<evidence type="ECO:0000313" key="3">
    <source>
        <dbReference type="Proteomes" id="UP000501690"/>
    </source>
</evidence>
<proteinExistence type="predicted"/>
<gene>
    <name evidence="2" type="ORF">DEO72_LG11g2863</name>
</gene>
<accession>A0A4D6NSE0</accession>
<sequence>MLISGNSGRHICVEMLSKYLSHITSMFYSLILLRKAKLAFPKRTPERRRTGEAGLKTLFHSELKSPTRVVHRCTPEEAVESEPSSPAPPTISRMWGPASWAFRTTLMGDVIGTESGDCMITYVEEWRVEPDSPIVMMRCRERIEKRKRQLPPPLTLMREMGEMPWAFTRECNGDGRLIITAERVSRGHDGHEHCIMEVRTEGERVTMRLVPEDDDCCELCGYPIVDDDDGEMQFDDGFEIEESLRKSLEFEEELAKKVSRESERCGDLRDCVSLNFYASGPDWLLQPHLSDSFPDIYLGRPASAPIRPMIPSRRLCGQFLSGAAAFVEKPCEAANRSLTFV</sequence>
<dbReference type="Pfam" id="PF11250">
    <property type="entry name" value="FAF"/>
    <property type="match status" value="1"/>
</dbReference>
<dbReference type="InterPro" id="IPR046431">
    <property type="entry name" value="FAF_dom"/>
</dbReference>
<reference evidence="2 3" key="1">
    <citation type="submission" date="2019-04" db="EMBL/GenBank/DDBJ databases">
        <title>An improved genome assembly and genetic linkage map for asparagus bean, Vigna unguiculata ssp. sesquipedialis.</title>
        <authorList>
            <person name="Xia Q."/>
            <person name="Zhang R."/>
            <person name="Dong Y."/>
        </authorList>
    </citation>
    <scope>NUCLEOTIDE SEQUENCE [LARGE SCALE GENOMIC DNA]</scope>
    <source>
        <tissue evidence="2">Leaf</tissue>
    </source>
</reference>
<dbReference type="AlphaFoldDB" id="A0A4D6NSE0"/>
<keyword evidence="3" id="KW-1185">Reference proteome</keyword>
<name>A0A4D6NSE0_VIGUN</name>
<protein>
    <submittedName>
        <fullName evidence="2">The fantastic four family</fullName>
    </submittedName>
</protein>